<feature type="binding site" evidence="3">
    <location>
        <position position="720"/>
    </location>
    <ligand>
        <name>Mg(2+)</name>
        <dbReference type="ChEBI" id="CHEBI:18420"/>
        <label>1</label>
    </ligand>
</feature>
<dbReference type="Pfam" id="PF03747">
    <property type="entry name" value="ADP_ribosyl_GH"/>
    <property type="match status" value="3"/>
</dbReference>
<name>A0A2T0GYG9_ACTMO</name>
<keyword evidence="2" id="KW-0378">Hydrolase</keyword>
<accession>A0A2T0GYG9</accession>
<dbReference type="InterPro" id="IPR036705">
    <property type="entry name" value="Ribosyl_crysJ1_sf"/>
</dbReference>
<feature type="compositionally biased region" description="Basic and acidic residues" evidence="4">
    <location>
        <begin position="1077"/>
        <end position="1090"/>
    </location>
</feature>
<evidence type="ECO:0000313" key="7">
    <source>
        <dbReference type="Proteomes" id="UP000239352"/>
    </source>
</evidence>
<feature type="binding site" evidence="3">
    <location>
        <position position="721"/>
    </location>
    <ligand>
        <name>Mg(2+)</name>
        <dbReference type="ChEBI" id="CHEBI:18420"/>
        <label>1</label>
    </ligand>
</feature>
<dbReference type="GO" id="GO:0016787">
    <property type="term" value="F:hydrolase activity"/>
    <property type="evidence" value="ECO:0007669"/>
    <property type="project" value="UniProtKB-KW"/>
</dbReference>
<gene>
    <name evidence="6" type="ORF">CEP50_07005</name>
</gene>
<evidence type="ECO:0000313" key="6">
    <source>
        <dbReference type="EMBL" id="PRW64137.1"/>
    </source>
</evidence>
<dbReference type="Gene3D" id="1.10.4080.10">
    <property type="entry name" value="ADP-ribosylation/Crystallin J1"/>
    <property type="match status" value="3"/>
</dbReference>
<proteinExistence type="inferred from homology"/>
<dbReference type="Pfam" id="PF07179">
    <property type="entry name" value="SseB"/>
    <property type="match status" value="1"/>
</dbReference>
<dbReference type="InterPro" id="IPR047659">
    <property type="entry name" value="T7SS_assoc"/>
</dbReference>
<evidence type="ECO:0000256" key="3">
    <source>
        <dbReference type="PIRSR" id="PIRSR605502-1"/>
    </source>
</evidence>
<feature type="compositionally biased region" description="Basic and acidic residues" evidence="4">
    <location>
        <begin position="235"/>
        <end position="248"/>
    </location>
</feature>
<dbReference type="Proteomes" id="UP000239352">
    <property type="component" value="Unassembled WGS sequence"/>
</dbReference>
<dbReference type="EMBL" id="PVSR01000006">
    <property type="protein sequence ID" value="PRW64137.1"/>
    <property type="molecule type" value="Genomic_DNA"/>
</dbReference>
<dbReference type="InterPro" id="IPR005502">
    <property type="entry name" value="Ribosyl_crysJ1"/>
</dbReference>
<feature type="region of interest" description="Disordered" evidence="4">
    <location>
        <begin position="583"/>
        <end position="663"/>
    </location>
</feature>
<dbReference type="NCBIfam" id="NF033532">
    <property type="entry name" value="lone7para_assoc"/>
    <property type="match status" value="1"/>
</dbReference>
<feature type="region of interest" description="Disordered" evidence="4">
    <location>
        <begin position="179"/>
        <end position="248"/>
    </location>
</feature>
<feature type="domain" description="SseB protein N-terminal" evidence="5">
    <location>
        <begin position="71"/>
        <end position="170"/>
    </location>
</feature>
<feature type="compositionally biased region" description="Low complexity" evidence="4">
    <location>
        <begin position="1091"/>
        <end position="1105"/>
    </location>
</feature>
<dbReference type="PANTHER" id="PTHR16222:SF24">
    <property type="entry name" value="ADP-RIBOSYLHYDROLASE ARH3"/>
    <property type="match status" value="1"/>
</dbReference>
<reference evidence="6 7" key="1">
    <citation type="submission" date="2018-03" db="EMBL/GenBank/DDBJ databases">
        <title>Actinopolyspora mortivallis from Sahara, screening for active biomolecules.</title>
        <authorList>
            <person name="Selama O."/>
            <person name="Wellington E.M.H."/>
            <person name="Hacene H."/>
        </authorList>
    </citation>
    <scope>NUCLEOTIDE SEQUENCE [LARGE SCALE GENOMIC DNA]</scope>
    <source>
        <strain evidence="6 7">M5A</strain>
    </source>
</reference>
<dbReference type="STRING" id="1050202.GCA_000384035_02477"/>
<dbReference type="InParanoid" id="A0A2T0GYG9"/>
<feature type="compositionally biased region" description="Low complexity" evidence="4">
    <location>
        <begin position="644"/>
        <end position="663"/>
    </location>
</feature>
<comment type="cofactor">
    <cofactor evidence="3">
        <name>Mg(2+)</name>
        <dbReference type="ChEBI" id="CHEBI:18420"/>
    </cofactor>
    <text evidence="3">Binds 2 magnesium ions per subunit.</text>
</comment>
<dbReference type="GO" id="GO:0046872">
    <property type="term" value="F:metal ion binding"/>
    <property type="evidence" value="ECO:0007669"/>
    <property type="project" value="UniProtKB-KW"/>
</dbReference>
<feature type="compositionally biased region" description="Gly residues" evidence="4">
    <location>
        <begin position="1562"/>
        <end position="1571"/>
    </location>
</feature>
<feature type="binding site" evidence="3">
    <location>
        <position position="719"/>
    </location>
    <ligand>
        <name>Mg(2+)</name>
        <dbReference type="ChEBI" id="CHEBI:18420"/>
        <label>1</label>
    </ligand>
</feature>
<protein>
    <recommendedName>
        <fullName evidence="5">SseB protein N-terminal domain-containing protein</fullName>
    </recommendedName>
</protein>
<feature type="region of interest" description="Disordered" evidence="4">
    <location>
        <begin position="1534"/>
        <end position="1571"/>
    </location>
</feature>
<evidence type="ECO:0000256" key="1">
    <source>
        <dbReference type="ARBA" id="ARBA00010702"/>
    </source>
</evidence>
<feature type="compositionally biased region" description="Basic and acidic residues" evidence="4">
    <location>
        <begin position="1534"/>
        <end position="1544"/>
    </location>
</feature>
<evidence type="ECO:0000256" key="2">
    <source>
        <dbReference type="ARBA" id="ARBA00022801"/>
    </source>
</evidence>
<keyword evidence="3" id="KW-0460">Magnesium</keyword>
<organism evidence="6 7">
    <name type="scientific">Actinopolyspora mortivallis</name>
    <dbReference type="NCBI Taxonomy" id="33906"/>
    <lineage>
        <taxon>Bacteria</taxon>
        <taxon>Bacillati</taxon>
        <taxon>Actinomycetota</taxon>
        <taxon>Actinomycetes</taxon>
        <taxon>Actinopolysporales</taxon>
        <taxon>Actinopolysporaceae</taxon>
        <taxon>Actinopolyspora</taxon>
    </lineage>
</organism>
<comment type="similarity">
    <text evidence="1">Belongs to the ADP-ribosylglycohydrolase family.</text>
</comment>
<comment type="caution">
    <text evidence="6">The sequence shown here is derived from an EMBL/GenBank/DDBJ whole genome shotgun (WGS) entry which is preliminary data.</text>
</comment>
<dbReference type="InterPro" id="IPR050792">
    <property type="entry name" value="ADP-ribosylglycohydrolase"/>
</dbReference>
<dbReference type="SUPFAM" id="SSF101478">
    <property type="entry name" value="ADP-ribosylglycohydrolase"/>
    <property type="match status" value="3"/>
</dbReference>
<keyword evidence="3" id="KW-0479">Metal-binding</keyword>
<feature type="binding site" evidence="3">
    <location>
        <position position="965"/>
    </location>
    <ligand>
        <name>Mg(2+)</name>
        <dbReference type="ChEBI" id="CHEBI:18420"/>
        <label>1</label>
    </ligand>
</feature>
<dbReference type="PANTHER" id="PTHR16222">
    <property type="entry name" value="ADP-RIBOSYLGLYCOHYDROLASE"/>
    <property type="match status" value="1"/>
</dbReference>
<sequence length="1571" mass="166751">MREQAAQQPNSWLYVVDPIFTDPNAEVPPWGFIGGFRVDEHGRITEDFSPNPNYRPSPVALRLPAPTNDVERALQLTTTGYAPAQTLLAALLETELILFAQPQGDGLFTLNHHSGRKQLQVFTSEAQLPGNWTSWQRMTGRSLAGMRPLGTDLQVNPNSVVKVRVPAEDLIRAAGLPVTANHTTNGTSTAAETTVRTDVSTITTPGRPTTSTLSSATSRESPSSEAAPDLPSPPQHEERERVGDDPFGERFLGSLLATAAGDALGAPVEFYPLEQIRSRYGTDGVTDYDRNTEHPGAFTDDTQLTLFTLEGMIRGHLAVRTGVTENPLPAIQLGLQRWLHTQGYSWERAAGPFLHTHPEPDGWLVALPEFFAVRSPASSNISALREFVSSERPGSVAEPLGRSETNGGMLRALPAALWSRDPHTVFEMATACAALTHGAPEGCLPAGVLGVLLRQLWDGQELATALARAREVLAEYAPDCGTEQALARAVELAEHGTPTPERLKDVLGAGWTAPEALAIAVCAVSSTENLARAVLLAVNHSGDSDSTGAVCGALAGAMYGKSALPGVWLRDLRQRETVEDLGRDALREFGTSPPDDEGWRQRYPGHGDVSSLGFDPTFGGPVSAEPSSPTGSAEAEEVSEHSGTESSAERSSGASSAAAAPPDSAVGGGWFRGPLLGGAVGDALGYLVEFDPLAAIRGRFGPAGVTGFPEKGEASAVVSDDTQMTLFTLEGVIRAGTSGRLGRATPPVETVQHAYQRWLHTQGFDWKEARGPAEEDEPDGWLIGQRELFKRRAPGTTCIQALHGFGRERRAGSVAAPLNDSKGCGGVMRAAPVALWSTDRREVFRVAAESAALTHGHPSGYLPAGAFAVIVRVLLDGFSLQQALDTALGELSRWDEHQETTACLKRAAELAAAGERGPETIEQRLGGGWVGEEALGIAVYAALTHPDSFTDAVLLAVNHSGDSDSTGSVCGTVMGAALSADSIPEEWVRALDLRETIERIAADAELEFGSAPPEDAEWLRRYPLPPGERVAETSGADGEAPPRTWLPVRDTASSEESEAQRTSPRTDEQEGEAIPDTEEHAPPPEEHAPTDTDVSPSDSPASPSAETEDAGKEEDPSSAEDAPPEGERHTEEPPPTEEAAENEPLSAEESRLLSAWRRIQEGDGDVPTELYEGLRALAVDTFGAEEAARLLGTHGRNRNTGALAEESPLELDPDQRLRGCVLGTLCGDVLGTPLMFTTDAGKLGADELEELVGTDGRGSCLSQQLLFVLHGVLRAELRRRLHDSETTTVDNIRTSLRQWLGTQGVVLRRPPLEHWPGETPALRAQRFPDHASLAALADPSEHGTRPGPLNPPNDADGFLGTARAAPLGLFAPDPAVAFALGAESAVLTHGSPDGYLPAGMLAGMVNALLRGTTLAEATRRALAELDKYEGGTNTAEAVRSAVRLAENGPPEAAALSELGSGWRAPEALAIALAAALSRPDSWREAVTLAASHPGNSAATSAVCGGLLGVSRGEEALPAEWVERLELREVAETLLADRQRLRDPEEPLPDEETPEWTLRYLGGESGGNGTSR</sequence>
<feature type="binding site" evidence="3">
    <location>
        <position position="964"/>
    </location>
    <ligand>
        <name>Mg(2+)</name>
        <dbReference type="ChEBI" id="CHEBI:18420"/>
        <label>1</label>
    </ligand>
</feature>
<feature type="binding site" evidence="3">
    <location>
        <position position="962"/>
    </location>
    <ligand>
        <name>Mg(2+)</name>
        <dbReference type="ChEBI" id="CHEBI:18420"/>
        <label>1</label>
    </ligand>
</feature>
<dbReference type="InterPro" id="IPR009839">
    <property type="entry name" value="SseB_N"/>
</dbReference>
<feature type="region of interest" description="Disordered" evidence="4">
    <location>
        <begin position="1027"/>
        <end position="1149"/>
    </location>
</feature>
<keyword evidence="7" id="KW-1185">Reference proteome</keyword>
<evidence type="ECO:0000259" key="5">
    <source>
        <dbReference type="Pfam" id="PF07179"/>
    </source>
</evidence>
<evidence type="ECO:0000256" key="4">
    <source>
        <dbReference type="SAM" id="MobiDB-lite"/>
    </source>
</evidence>
<feature type="compositionally biased region" description="Low complexity" evidence="4">
    <location>
        <begin position="183"/>
        <end position="228"/>
    </location>
</feature>